<dbReference type="FunFam" id="1.10.1410.40:FF:000007">
    <property type="entry name" value="Cyclic GMP-AMP synthase"/>
    <property type="match status" value="1"/>
</dbReference>
<dbReference type="OrthoDB" id="6054650at2759"/>
<evidence type="ECO:0000256" key="3">
    <source>
        <dbReference type="ARBA" id="ARBA00001947"/>
    </source>
</evidence>
<dbReference type="STRING" id="9305.ENSSHAP00000003357"/>
<dbReference type="Gene3D" id="3.30.460.90">
    <property type="match status" value="1"/>
</dbReference>
<dbReference type="InterPro" id="IPR046903">
    <property type="entry name" value="Mab-21-like_nuc_Trfase"/>
</dbReference>
<keyword evidence="24" id="KW-0460">Magnesium</keyword>
<evidence type="ECO:0000256" key="24">
    <source>
        <dbReference type="ARBA" id="ARBA00022842"/>
    </source>
</evidence>
<keyword evidence="10" id="KW-1003">Cell membrane</keyword>
<keyword evidence="27" id="KW-0007">Acetylation</keyword>
<evidence type="ECO:0000256" key="5">
    <source>
        <dbReference type="ARBA" id="ARBA00004202"/>
    </source>
</evidence>
<keyword evidence="20" id="KW-0227">DNA damage</keyword>
<sequence>MEERVTKAPATKRKSSTRGSGKSRAARTRTPSLPSQAAPDLNDAAVGEGSCSSGSETLREKKPPVRQKKQAPVVQEKLPVRTLESQSDKKGLPHPEDGHPLRDRRPVLEEDQSPGVPTSPSNEPGILPKVKRDHVNLKKVLRQNSAAGKLESVVDKVKLRREDKSKACKLVNKVVDHLKRKLPLYDSAFGGISTLGTGSYYELVKISTPNEFDVMLKLKVSRVELKEYEDSGAFYFVKFKRNPKGNPLSKFLDNEILSASKLQSTFRKLIKEEVKHMKEMDITVERKKPTSPAVTLLIRKPEEISVDIVLALESNCSWPSSTQGGLAIEDWLGRKVKREFKFKPVYLVPKPVKEGSGFQANIWRLSFSHIEKEILRNHGSTKTCCEKKKSCCSRKKCLKLMKYLLEQLKKKFENRKELNKFHSYHMKTAFFHLCVQKPHDSQWQKEDLQQCFDNCVTYFLHCLQIEQLIHFFIPRYNLFSLGLIDKTSQTFLLKQIEFQRNNMFPVFDE</sequence>
<evidence type="ECO:0000256" key="13">
    <source>
        <dbReference type="ARBA" id="ARBA00022499"/>
    </source>
</evidence>
<evidence type="ECO:0000256" key="8">
    <source>
        <dbReference type="ARBA" id="ARBA00008307"/>
    </source>
</evidence>
<evidence type="ECO:0000256" key="18">
    <source>
        <dbReference type="ARBA" id="ARBA00022723"/>
    </source>
</evidence>
<keyword evidence="34" id="KW-0234">DNA repair</keyword>
<evidence type="ECO:0000313" key="46">
    <source>
        <dbReference type="Ensembl" id="ENSSHAP00000003357.2"/>
    </source>
</evidence>
<evidence type="ECO:0000313" key="47">
    <source>
        <dbReference type="Proteomes" id="UP000007648"/>
    </source>
</evidence>
<name>G3VJK2_SARHA</name>
<dbReference type="AlphaFoldDB" id="G3VJK2"/>
<dbReference type="Pfam" id="PF03281">
    <property type="entry name" value="Mab-21"/>
    <property type="match status" value="1"/>
</dbReference>
<evidence type="ECO:0000256" key="29">
    <source>
        <dbReference type="ARBA" id="ARBA00023121"/>
    </source>
</evidence>
<keyword evidence="23" id="KW-0067">ATP-binding</keyword>
<dbReference type="EC" id="2.7.7.86" evidence="41"/>
<evidence type="ECO:0000256" key="1">
    <source>
        <dbReference type="ARBA" id="ARBA00001936"/>
    </source>
</evidence>
<evidence type="ECO:0000256" key="39">
    <source>
        <dbReference type="ARBA" id="ARBA00051027"/>
    </source>
</evidence>
<protein>
    <recommendedName>
        <fullName evidence="37">Cyclic GMP-AMP synthase</fullName>
        <ecNumber evidence="41">2.7.7.86</ecNumber>
    </recommendedName>
    <alternativeName>
        <fullName evidence="42">2'3'-cGAMP synthase</fullName>
    </alternativeName>
</protein>
<comment type="cofactor">
    <cofactor evidence="3">
        <name>Zn(2+)</name>
        <dbReference type="ChEBI" id="CHEBI:29105"/>
    </cofactor>
</comment>
<evidence type="ECO:0000256" key="41">
    <source>
        <dbReference type="ARBA" id="ARBA00066494"/>
    </source>
</evidence>
<dbReference type="SMART" id="SM01265">
    <property type="entry name" value="Mab-21"/>
    <property type="match status" value="1"/>
</dbReference>
<keyword evidence="30" id="KW-0238">DNA-binding</keyword>
<evidence type="ECO:0000256" key="19">
    <source>
        <dbReference type="ARBA" id="ARBA00022741"/>
    </source>
</evidence>
<keyword evidence="14" id="KW-0597">Phosphoprotein</keyword>
<evidence type="ECO:0000256" key="32">
    <source>
        <dbReference type="ARBA" id="ARBA00023136"/>
    </source>
</evidence>
<dbReference type="GO" id="GO:0140896">
    <property type="term" value="P:cGAS/STING signaling pathway"/>
    <property type="evidence" value="ECO:0007669"/>
    <property type="project" value="UniProtKB-ARBA"/>
</dbReference>
<keyword evidence="17" id="KW-0548">Nucleotidyltransferase</keyword>
<dbReference type="GO" id="GO:0038001">
    <property type="term" value="P:paracrine signaling"/>
    <property type="evidence" value="ECO:0007669"/>
    <property type="project" value="TreeGrafter"/>
</dbReference>
<dbReference type="FunFam" id="3.30.460.90:FF:000005">
    <property type="entry name" value="Cyclic GMP-AMP synthase"/>
    <property type="match status" value="1"/>
</dbReference>
<evidence type="ECO:0000256" key="31">
    <source>
        <dbReference type="ARBA" id="ARBA00023134"/>
    </source>
</evidence>
<evidence type="ECO:0000256" key="11">
    <source>
        <dbReference type="ARBA" id="ARBA00022481"/>
    </source>
</evidence>
<evidence type="ECO:0000256" key="40">
    <source>
        <dbReference type="ARBA" id="ARBA00051277"/>
    </source>
</evidence>
<evidence type="ECO:0000256" key="43">
    <source>
        <dbReference type="SAM" id="MobiDB-lite"/>
    </source>
</evidence>
<evidence type="ECO:0000256" key="17">
    <source>
        <dbReference type="ARBA" id="ARBA00022695"/>
    </source>
</evidence>
<proteinExistence type="inferred from homology"/>
<dbReference type="GO" id="GO:0042803">
    <property type="term" value="F:protein homodimerization activity"/>
    <property type="evidence" value="ECO:0007669"/>
    <property type="project" value="UniProtKB-ARBA"/>
</dbReference>
<evidence type="ECO:0000256" key="6">
    <source>
        <dbReference type="ARBA" id="ARBA00004286"/>
    </source>
</evidence>
<evidence type="ECO:0000256" key="16">
    <source>
        <dbReference type="ARBA" id="ARBA00022679"/>
    </source>
</evidence>
<comment type="cofactor">
    <cofactor evidence="1">
        <name>Mn(2+)</name>
        <dbReference type="ChEBI" id="CHEBI:29035"/>
    </cofactor>
</comment>
<dbReference type="GO" id="GO:0140693">
    <property type="term" value="F:molecular condensate scaffold activity"/>
    <property type="evidence" value="ECO:0007669"/>
    <property type="project" value="UniProtKB-ARBA"/>
</dbReference>
<dbReference type="RefSeq" id="XP_023358843.1">
    <property type="nucleotide sequence ID" value="XM_023503075.2"/>
</dbReference>
<evidence type="ECO:0000256" key="14">
    <source>
        <dbReference type="ARBA" id="ARBA00022553"/>
    </source>
</evidence>
<reference evidence="46" key="3">
    <citation type="submission" date="2025-09" db="UniProtKB">
        <authorList>
            <consortium name="Ensembl"/>
        </authorList>
    </citation>
    <scope>IDENTIFICATION</scope>
</reference>
<gene>
    <name evidence="46" type="primary">CGAS</name>
</gene>
<comment type="catalytic activity">
    <reaction evidence="39">
        <text>GTP + ATP = pppGp(2'-5')A + diphosphate</text>
        <dbReference type="Rhea" id="RHEA:23748"/>
        <dbReference type="ChEBI" id="CHEBI:30616"/>
        <dbReference type="ChEBI" id="CHEBI:33019"/>
        <dbReference type="ChEBI" id="CHEBI:37565"/>
        <dbReference type="ChEBI" id="CHEBI:78318"/>
    </reaction>
    <physiologicalReaction direction="left-to-right" evidence="39">
        <dbReference type="Rhea" id="RHEA:23749"/>
    </physiologicalReaction>
</comment>
<keyword evidence="11" id="KW-0488">Methylation</keyword>
<evidence type="ECO:0000256" key="37">
    <source>
        <dbReference type="ARBA" id="ARBA00044145"/>
    </source>
</evidence>
<keyword evidence="29" id="KW-0446">Lipid-binding</keyword>
<dbReference type="Proteomes" id="UP000007648">
    <property type="component" value="Unassembled WGS sequence"/>
</dbReference>
<dbReference type="GO" id="GO:0005524">
    <property type="term" value="F:ATP binding"/>
    <property type="evidence" value="ECO:0007669"/>
    <property type="project" value="UniProtKB-KW"/>
</dbReference>
<keyword evidence="28" id="KW-0051">Antiviral defense</keyword>
<evidence type="ECO:0000256" key="15">
    <source>
        <dbReference type="ARBA" id="ARBA00022588"/>
    </source>
</evidence>
<dbReference type="CTD" id="115004"/>
<evidence type="ECO:0000256" key="34">
    <source>
        <dbReference type="ARBA" id="ARBA00023204"/>
    </source>
</evidence>
<keyword evidence="19" id="KW-0547">Nucleotide-binding</keyword>
<evidence type="ECO:0000256" key="9">
    <source>
        <dbReference type="ARBA" id="ARBA00022454"/>
    </source>
</evidence>
<evidence type="ECO:0000256" key="25">
    <source>
        <dbReference type="ARBA" id="ARBA00022843"/>
    </source>
</evidence>
<dbReference type="GO" id="GO:0008289">
    <property type="term" value="F:lipid binding"/>
    <property type="evidence" value="ECO:0007669"/>
    <property type="project" value="UniProtKB-KW"/>
</dbReference>
<keyword evidence="32" id="KW-0472">Membrane</keyword>
<comment type="catalytic activity">
    <reaction evidence="40">
        <text>pppGp(2'-5')A = 2',3'-cGAMP + diphosphate</text>
        <dbReference type="Rhea" id="RHEA:23924"/>
        <dbReference type="ChEBI" id="CHEBI:33019"/>
        <dbReference type="ChEBI" id="CHEBI:78318"/>
        <dbReference type="ChEBI" id="CHEBI:143093"/>
    </reaction>
    <physiologicalReaction direction="left-to-right" evidence="40">
        <dbReference type="Rhea" id="RHEA:23925"/>
    </physiologicalReaction>
</comment>
<dbReference type="GO" id="GO:0071360">
    <property type="term" value="P:cellular response to exogenous dsRNA"/>
    <property type="evidence" value="ECO:0007669"/>
    <property type="project" value="TreeGrafter"/>
</dbReference>
<evidence type="ECO:0000256" key="7">
    <source>
        <dbReference type="ARBA" id="ARBA00004514"/>
    </source>
</evidence>
<evidence type="ECO:0000259" key="44">
    <source>
        <dbReference type="Pfam" id="PF03281"/>
    </source>
</evidence>
<dbReference type="GO" id="GO:0005886">
    <property type="term" value="C:plasma membrane"/>
    <property type="evidence" value="ECO:0007669"/>
    <property type="project" value="UniProtKB-SubCell"/>
</dbReference>
<keyword evidence="31" id="KW-0342">GTP-binding</keyword>
<evidence type="ECO:0000256" key="38">
    <source>
        <dbReference type="ARBA" id="ARBA00050833"/>
    </source>
</evidence>
<dbReference type="GO" id="GO:0005634">
    <property type="term" value="C:nucleus"/>
    <property type="evidence" value="ECO:0007669"/>
    <property type="project" value="UniProtKB-SubCell"/>
</dbReference>
<dbReference type="InParanoid" id="G3VJK2"/>
<dbReference type="GO" id="GO:0031491">
    <property type="term" value="F:nucleosome binding"/>
    <property type="evidence" value="ECO:0007669"/>
    <property type="project" value="UniProtKB-ARBA"/>
</dbReference>
<dbReference type="eggNOG" id="KOG3963">
    <property type="taxonomic scope" value="Eukaryota"/>
</dbReference>
<comment type="subcellular location">
    <subcellularLocation>
        <location evidence="5">Cell membrane</location>
        <topology evidence="5">Peripheral membrane protein</topology>
    </subcellularLocation>
    <subcellularLocation>
        <location evidence="6">Chromosome</location>
    </subcellularLocation>
    <subcellularLocation>
        <location evidence="7">Cytoplasm</location>
        <location evidence="7">Cytosol</location>
    </subcellularLocation>
    <subcellularLocation>
        <location evidence="4">Nucleus</location>
    </subcellularLocation>
</comment>
<dbReference type="GO" id="GO:0002230">
    <property type="term" value="P:positive regulation of defense response to virus by host"/>
    <property type="evidence" value="ECO:0007669"/>
    <property type="project" value="TreeGrafter"/>
</dbReference>
<dbReference type="GeneID" id="100920386"/>
<evidence type="ECO:0000256" key="42">
    <source>
        <dbReference type="ARBA" id="ARBA00075176"/>
    </source>
</evidence>
<keyword evidence="15" id="KW-0399">Innate immunity</keyword>
<organism evidence="46 47">
    <name type="scientific">Sarcophilus harrisii</name>
    <name type="common">Tasmanian devil</name>
    <name type="synonym">Sarcophilus laniarius</name>
    <dbReference type="NCBI Taxonomy" id="9305"/>
    <lineage>
        <taxon>Eukaryota</taxon>
        <taxon>Metazoa</taxon>
        <taxon>Chordata</taxon>
        <taxon>Craniata</taxon>
        <taxon>Vertebrata</taxon>
        <taxon>Euteleostomi</taxon>
        <taxon>Mammalia</taxon>
        <taxon>Metatheria</taxon>
        <taxon>Dasyuromorphia</taxon>
        <taxon>Dasyuridae</taxon>
        <taxon>Sarcophilus</taxon>
    </lineage>
</organism>
<dbReference type="GO" id="GO:2000042">
    <property type="term" value="P:negative regulation of double-strand break repair via homologous recombination"/>
    <property type="evidence" value="ECO:0007669"/>
    <property type="project" value="UniProtKB-ARBA"/>
</dbReference>
<dbReference type="Ensembl" id="ENSSHAT00000003393.2">
    <property type="protein sequence ID" value="ENSSHAP00000003357.2"/>
    <property type="gene ID" value="ENSSHAG00000002951.2"/>
</dbReference>
<keyword evidence="12" id="KW-0963">Cytoplasm</keyword>
<keyword evidence="25" id="KW-0832">Ubl conjugation</keyword>
<evidence type="ECO:0000256" key="36">
    <source>
        <dbReference type="ARBA" id="ARBA00023288"/>
    </source>
</evidence>
<dbReference type="GO" id="GO:0035861">
    <property type="term" value="C:site of double-strand break"/>
    <property type="evidence" value="ECO:0007669"/>
    <property type="project" value="TreeGrafter"/>
</dbReference>
<dbReference type="InterPro" id="IPR046906">
    <property type="entry name" value="Mab-21_HhH/H2TH-like"/>
</dbReference>
<keyword evidence="18" id="KW-0479">Metal-binding</keyword>
<evidence type="ECO:0000256" key="10">
    <source>
        <dbReference type="ARBA" id="ARBA00022475"/>
    </source>
</evidence>
<dbReference type="GO" id="GO:0045087">
    <property type="term" value="P:innate immune response"/>
    <property type="evidence" value="ECO:0007669"/>
    <property type="project" value="UniProtKB-KW"/>
</dbReference>
<keyword evidence="9" id="KW-0158">Chromosome</keyword>
<evidence type="ECO:0000256" key="28">
    <source>
        <dbReference type="ARBA" id="ARBA00023118"/>
    </source>
</evidence>
<keyword evidence="26" id="KW-0391">Immunity</keyword>
<evidence type="ECO:0000256" key="4">
    <source>
        <dbReference type="ARBA" id="ARBA00004123"/>
    </source>
</evidence>
<dbReference type="GO" id="GO:0003690">
    <property type="term" value="F:double-stranded DNA binding"/>
    <property type="evidence" value="ECO:0007669"/>
    <property type="project" value="TreeGrafter"/>
</dbReference>
<evidence type="ECO:0000256" key="27">
    <source>
        <dbReference type="ARBA" id="ARBA00022990"/>
    </source>
</evidence>
<evidence type="ECO:0000256" key="23">
    <source>
        <dbReference type="ARBA" id="ARBA00022840"/>
    </source>
</evidence>
<keyword evidence="16" id="KW-0808">Transferase</keyword>
<reference evidence="46 47" key="1">
    <citation type="journal article" date="2011" name="Proc. Natl. Acad. Sci. U.S.A.">
        <title>Genetic diversity and population structure of the endangered marsupial Sarcophilus harrisii (Tasmanian devil).</title>
        <authorList>
            <person name="Miller W."/>
            <person name="Hayes V.M."/>
            <person name="Ratan A."/>
            <person name="Petersen D.C."/>
            <person name="Wittekindt N.E."/>
            <person name="Miller J."/>
            <person name="Walenz B."/>
            <person name="Knight J."/>
            <person name="Qi J."/>
            <person name="Zhao F."/>
            <person name="Wang Q."/>
            <person name="Bedoya-Reina O.C."/>
            <person name="Katiyar N."/>
            <person name="Tomsho L.P."/>
            <person name="Kasson L.M."/>
            <person name="Hardie R.A."/>
            <person name="Woodbridge P."/>
            <person name="Tindall E.A."/>
            <person name="Bertelsen M.F."/>
            <person name="Dixon D."/>
            <person name="Pyecroft S."/>
            <person name="Helgen K.M."/>
            <person name="Lesk A.M."/>
            <person name="Pringle T.H."/>
            <person name="Patterson N."/>
            <person name="Zhang Y."/>
            <person name="Kreiss A."/>
            <person name="Woods G.M."/>
            <person name="Jones M.E."/>
            <person name="Schuster S.C."/>
        </authorList>
    </citation>
    <scope>NUCLEOTIDE SEQUENCE [LARGE SCALE GENOMIC DNA]</scope>
</reference>
<evidence type="ECO:0000256" key="2">
    <source>
        <dbReference type="ARBA" id="ARBA00001946"/>
    </source>
</evidence>
<evidence type="ECO:0000256" key="21">
    <source>
        <dbReference type="ARBA" id="ARBA00022765"/>
    </source>
</evidence>
<keyword evidence="36" id="KW-0449">Lipoprotein</keyword>
<dbReference type="InterPro" id="IPR024810">
    <property type="entry name" value="MAB21L/cGLR"/>
</dbReference>
<evidence type="ECO:0000256" key="33">
    <source>
        <dbReference type="ARBA" id="ARBA00023139"/>
    </source>
</evidence>
<dbReference type="Pfam" id="PF20266">
    <property type="entry name" value="Mab-21_C"/>
    <property type="match status" value="1"/>
</dbReference>
<feature type="domain" description="Mab-21-like nucleotidyltransferase" evidence="44">
    <location>
        <begin position="200"/>
        <end position="377"/>
    </location>
</feature>
<comment type="cofactor">
    <cofactor evidence="2">
        <name>Mg(2+)</name>
        <dbReference type="ChEBI" id="CHEBI:18420"/>
    </cofactor>
</comment>
<feature type="compositionally biased region" description="Basic and acidic residues" evidence="43">
    <location>
        <begin position="86"/>
        <end position="108"/>
    </location>
</feature>
<comment type="similarity">
    <text evidence="8">Belongs to the mab-21 family.</text>
</comment>
<dbReference type="HOGENOM" id="CLU_040428_2_0_1"/>
<dbReference type="GO" id="GO:0046872">
    <property type="term" value="F:metal ion binding"/>
    <property type="evidence" value="ECO:0007669"/>
    <property type="project" value="UniProtKB-KW"/>
</dbReference>
<keyword evidence="47" id="KW-1185">Reference proteome</keyword>
<evidence type="ECO:0000259" key="45">
    <source>
        <dbReference type="Pfam" id="PF20266"/>
    </source>
</evidence>
<reference evidence="46" key="2">
    <citation type="submission" date="2025-08" db="UniProtKB">
        <authorList>
            <consortium name="Ensembl"/>
        </authorList>
    </citation>
    <scope>IDENTIFICATION</scope>
</reference>
<dbReference type="PANTHER" id="PTHR10656:SF35">
    <property type="entry name" value="CYCLIC GMP-AMP SYNTHASE"/>
    <property type="match status" value="1"/>
</dbReference>
<keyword evidence="35" id="KW-0539">Nucleus</keyword>
<dbReference type="Gene3D" id="1.10.1410.40">
    <property type="match status" value="1"/>
</dbReference>
<evidence type="ECO:0000256" key="22">
    <source>
        <dbReference type="ARBA" id="ARBA00022833"/>
    </source>
</evidence>
<dbReference type="GO" id="GO:0006281">
    <property type="term" value="P:DNA repair"/>
    <property type="evidence" value="ECO:0007669"/>
    <property type="project" value="UniProtKB-KW"/>
</dbReference>
<dbReference type="FunCoup" id="G3VJK2">
    <property type="interactions" value="1493"/>
</dbReference>
<feature type="domain" description="Mab-21-like HhH/H2TH-like" evidence="45">
    <location>
        <begin position="394"/>
        <end position="497"/>
    </location>
</feature>
<dbReference type="GeneTree" id="ENSGT01050000244827"/>
<evidence type="ECO:0000256" key="12">
    <source>
        <dbReference type="ARBA" id="ARBA00022490"/>
    </source>
</evidence>
<keyword evidence="21" id="KW-0013">ADP-ribosylation</keyword>
<keyword evidence="33" id="KW-0564">Palmitate</keyword>
<dbReference type="PANTHER" id="PTHR10656">
    <property type="entry name" value="CELL FATE DETERMINING PROTEIN MAB21-RELATED"/>
    <property type="match status" value="1"/>
</dbReference>
<evidence type="ECO:0000256" key="20">
    <source>
        <dbReference type="ARBA" id="ARBA00022763"/>
    </source>
</evidence>
<dbReference type="GO" id="GO:0061501">
    <property type="term" value="F:2',3'-cyclic GMP-AMP synthase activity"/>
    <property type="evidence" value="ECO:0007669"/>
    <property type="project" value="UniProtKB-EC"/>
</dbReference>
<keyword evidence="22" id="KW-0862">Zinc</keyword>
<dbReference type="GO" id="GO:0005829">
    <property type="term" value="C:cytosol"/>
    <property type="evidence" value="ECO:0007669"/>
    <property type="project" value="UniProtKB-SubCell"/>
</dbReference>
<evidence type="ECO:0000256" key="35">
    <source>
        <dbReference type="ARBA" id="ARBA00023242"/>
    </source>
</evidence>
<dbReference type="GO" id="GO:0051607">
    <property type="term" value="P:defense response to virus"/>
    <property type="evidence" value="ECO:0007669"/>
    <property type="project" value="UniProtKB-KW"/>
</dbReference>
<dbReference type="GO" id="GO:0032481">
    <property type="term" value="P:positive regulation of type I interferon production"/>
    <property type="evidence" value="ECO:0007669"/>
    <property type="project" value="UniProtKB-ARBA"/>
</dbReference>
<dbReference type="GO" id="GO:0005525">
    <property type="term" value="F:GTP binding"/>
    <property type="evidence" value="ECO:0007669"/>
    <property type="project" value="UniProtKB-KW"/>
</dbReference>
<evidence type="ECO:0000256" key="30">
    <source>
        <dbReference type="ARBA" id="ARBA00023125"/>
    </source>
</evidence>
<accession>G3VJK2</accession>
<feature type="region of interest" description="Disordered" evidence="43">
    <location>
        <begin position="1"/>
        <end position="131"/>
    </location>
</feature>
<evidence type="ECO:0000256" key="26">
    <source>
        <dbReference type="ARBA" id="ARBA00022859"/>
    </source>
</evidence>
<keyword evidence="13" id="KW-1017">Isopeptide bond</keyword>
<comment type="catalytic activity">
    <reaction evidence="38">
        <text>GTP + ATP = 2',3'-cGAMP + 2 diphosphate</text>
        <dbReference type="Rhea" id="RHEA:42064"/>
        <dbReference type="ChEBI" id="CHEBI:30616"/>
        <dbReference type="ChEBI" id="CHEBI:33019"/>
        <dbReference type="ChEBI" id="CHEBI:37565"/>
        <dbReference type="ChEBI" id="CHEBI:143093"/>
        <dbReference type="EC" id="2.7.7.86"/>
    </reaction>
    <physiologicalReaction direction="left-to-right" evidence="38">
        <dbReference type="Rhea" id="RHEA:42065"/>
    </physiologicalReaction>
</comment>